<keyword evidence="4 9" id="KW-0418">Kinase</keyword>
<organism evidence="9 10">
    <name type="scientific">Sodalis glossinidius (strain morsitans)</name>
    <dbReference type="NCBI Taxonomy" id="343509"/>
    <lineage>
        <taxon>Bacteria</taxon>
        <taxon>Pseudomonadati</taxon>
        <taxon>Pseudomonadota</taxon>
        <taxon>Gammaproteobacteria</taxon>
        <taxon>Enterobacterales</taxon>
        <taxon>Bruguierivoracaceae</taxon>
        <taxon>Sodalis</taxon>
    </lineage>
</organism>
<evidence type="ECO:0000256" key="2">
    <source>
        <dbReference type="ARBA" id="ARBA00022723"/>
    </source>
</evidence>
<gene>
    <name evidence="9" type="primary">galK_2</name>
    <name evidence="9" type="ORF">SGGMMB4_01980</name>
</gene>
<dbReference type="Gene3D" id="3.30.70.890">
    <property type="entry name" value="GHMP kinase, C-terminal domain"/>
    <property type="match status" value="1"/>
</dbReference>
<keyword evidence="1" id="KW-0808">Transferase</keyword>
<dbReference type="Proteomes" id="UP000245838">
    <property type="component" value="Chromosome sggmmb4_Chromosome"/>
</dbReference>
<proteinExistence type="predicted"/>
<keyword evidence="6" id="KW-0460">Magnesium</keyword>
<dbReference type="GO" id="GO:0004335">
    <property type="term" value="F:galactokinase activity"/>
    <property type="evidence" value="ECO:0007669"/>
    <property type="project" value="TreeGrafter"/>
</dbReference>
<dbReference type="PANTHER" id="PTHR10457">
    <property type="entry name" value="MEVALONATE KINASE/GALACTOKINASE"/>
    <property type="match status" value="1"/>
</dbReference>
<evidence type="ECO:0000256" key="3">
    <source>
        <dbReference type="ARBA" id="ARBA00022741"/>
    </source>
</evidence>
<dbReference type="GO" id="GO:0006012">
    <property type="term" value="P:galactose metabolic process"/>
    <property type="evidence" value="ECO:0007669"/>
    <property type="project" value="UniProtKB-KW"/>
</dbReference>
<keyword evidence="5" id="KW-0067">ATP-binding</keyword>
<dbReference type="AlphaFoldDB" id="A0A193QHS4"/>
<evidence type="ECO:0000256" key="7">
    <source>
        <dbReference type="ARBA" id="ARBA00023144"/>
    </source>
</evidence>
<evidence type="ECO:0000313" key="10">
    <source>
        <dbReference type="Proteomes" id="UP000245838"/>
    </source>
</evidence>
<dbReference type="PANTHER" id="PTHR10457:SF7">
    <property type="entry name" value="GALACTOKINASE-RELATED"/>
    <property type="match status" value="1"/>
</dbReference>
<dbReference type="FunFam" id="3.30.70.890:FF:000001">
    <property type="entry name" value="Galactokinase"/>
    <property type="match status" value="1"/>
</dbReference>
<keyword evidence="7" id="KW-0299">Galactose metabolism</keyword>
<dbReference type="InterPro" id="IPR036554">
    <property type="entry name" value="GHMP_kinase_C_sf"/>
</dbReference>
<sequence length="130" mass="14256">MPMPMPMPDNIAVVIVNSNVKRGLVDSEYNARRQQCETGARFFAVEKLRDVALDQFEAVAHELDSTVAKRMRHVLSENARTLATANALAAGDLALMGCLMAESHASMRDDFEITVPAIDILVSIIKEEIG</sequence>
<dbReference type="GO" id="GO:0005829">
    <property type="term" value="C:cytosol"/>
    <property type="evidence" value="ECO:0007669"/>
    <property type="project" value="TreeGrafter"/>
</dbReference>
<dbReference type="SUPFAM" id="SSF55060">
    <property type="entry name" value="GHMP Kinase, C-terminal domain"/>
    <property type="match status" value="1"/>
</dbReference>
<dbReference type="GO" id="GO:0046872">
    <property type="term" value="F:metal ion binding"/>
    <property type="evidence" value="ECO:0007669"/>
    <property type="project" value="UniProtKB-KW"/>
</dbReference>
<evidence type="ECO:0000256" key="1">
    <source>
        <dbReference type="ARBA" id="ARBA00022679"/>
    </source>
</evidence>
<keyword evidence="2" id="KW-0479">Metal-binding</keyword>
<dbReference type="GO" id="GO:0005524">
    <property type="term" value="F:ATP binding"/>
    <property type="evidence" value="ECO:0007669"/>
    <property type="project" value="UniProtKB-KW"/>
</dbReference>
<evidence type="ECO:0000256" key="5">
    <source>
        <dbReference type="ARBA" id="ARBA00022840"/>
    </source>
</evidence>
<dbReference type="EMBL" id="LN854557">
    <property type="protein sequence ID" value="CRL44729.1"/>
    <property type="molecule type" value="Genomic_DNA"/>
</dbReference>
<keyword evidence="8" id="KW-0119">Carbohydrate metabolism</keyword>
<evidence type="ECO:0000256" key="4">
    <source>
        <dbReference type="ARBA" id="ARBA00022777"/>
    </source>
</evidence>
<reference evidence="9 10" key="1">
    <citation type="submission" date="2015-05" db="EMBL/GenBank/DDBJ databases">
        <authorList>
            <person name="Goodhead I."/>
        </authorList>
    </citation>
    <scope>NUCLEOTIDE SEQUENCE [LARGE SCALE GENOMIC DNA]</scope>
    <source>
        <strain evidence="10">morsitans</strain>
    </source>
</reference>
<keyword evidence="3" id="KW-0547">Nucleotide-binding</keyword>
<accession>A0A193QHS4</accession>
<protein>
    <submittedName>
        <fullName evidence="9">Galactokinase</fullName>
    </submittedName>
</protein>
<name>A0A193QHS4_SODGM</name>
<evidence type="ECO:0000256" key="6">
    <source>
        <dbReference type="ARBA" id="ARBA00022842"/>
    </source>
</evidence>
<evidence type="ECO:0000256" key="8">
    <source>
        <dbReference type="ARBA" id="ARBA00023277"/>
    </source>
</evidence>
<evidence type="ECO:0000313" key="9">
    <source>
        <dbReference type="EMBL" id="CRL44729.1"/>
    </source>
</evidence>